<organism evidence="10 11">
    <name type="scientific">Azoarcus indigens</name>
    <dbReference type="NCBI Taxonomy" id="29545"/>
    <lineage>
        <taxon>Bacteria</taxon>
        <taxon>Pseudomonadati</taxon>
        <taxon>Pseudomonadota</taxon>
        <taxon>Betaproteobacteria</taxon>
        <taxon>Rhodocyclales</taxon>
        <taxon>Zoogloeaceae</taxon>
        <taxon>Azoarcus</taxon>
    </lineage>
</organism>
<feature type="transmembrane region" description="Helical" evidence="8">
    <location>
        <begin position="368"/>
        <end position="387"/>
    </location>
</feature>
<keyword evidence="8" id="KW-0812">Transmembrane</keyword>
<feature type="domain" description="4Fe-4S ferredoxin-type" evidence="9">
    <location>
        <begin position="317"/>
        <end position="340"/>
    </location>
</feature>
<keyword evidence="2" id="KW-0004">4Fe-4S</keyword>
<reference evidence="10 11" key="1">
    <citation type="submission" date="2019-03" db="EMBL/GenBank/DDBJ databases">
        <title>Genomic Encyclopedia of Type Strains, Phase IV (KMG-IV): sequencing the most valuable type-strain genomes for metagenomic binning, comparative biology and taxonomic classification.</title>
        <authorList>
            <person name="Goeker M."/>
        </authorList>
    </citation>
    <scope>NUCLEOTIDE SEQUENCE [LARGE SCALE GENOMIC DNA]</scope>
    <source>
        <strain evidence="10 11">DSM 12121</strain>
    </source>
</reference>
<dbReference type="EMBL" id="SNVV01000016">
    <property type="protein sequence ID" value="TDN48111.1"/>
    <property type="molecule type" value="Genomic_DNA"/>
</dbReference>
<dbReference type="InterPro" id="IPR009051">
    <property type="entry name" value="Helical_ferredxn"/>
</dbReference>
<dbReference type="InterPro" id="IPR017900">
    <property type="entry name" value="4Fe4S_Fe_S_CS"/>
</dbReference>
<gene>
    <name evidence="10" type="ORF">C7389_11615</name>
</gene>
<keyword evidence="5" id="KW-0408">Iron</keyword>
<dbReference type="PANTHER" id="PTHR30176:SF3">
    <property type="entry name" value="FERREDOXIN-TYPE PROTEIN NAPH"/>
    <property type="match status" value="1"/>
</dbReference>
<dbReference type="InterPro" id="IPR017896">
    <property type="entry name" value="4Fe4S_Fe-S-bd"/>
</dbReference>
<dbReference type="NCBIfam" id="TIGR02745">
    <property type="entry name" value="ccoG_rdxA_fixG"/>
    <property type="match status" value="1"/>
</dbReference>
<dbReference type="GO" id="GO:0046872">
    <property type="term" value="F:metal ion binding"/>
    <property type="evidence" value="ECO:0007669"/>
    <property type="project" value="UniProtKB-KW"/>
</dbReference>
<keyword evidence="8" id="KW-0472">Membrane</keyword>
<evidence type="ECO:0000256" key="6">
    <source>
        <dbReference type="ARBA" id="ARBA00023014"/>
    </source>
</evidence>
<evidence type="ECO:0000313" key="10">
    <source>
        <dbReference type="EMBL" id="TDN48111.1"/>
    </source>
</evidence>
<keyword evidence="6" id="KW-0411">Iron-sulfur</keyword>
<feature type="transmembrane region" description="Helical" evidence="8">
    <location>
        <begin position="66"/>
        <end position="86"/>
    </location>
</feature>
<feature type="compositionally biased region" description="Low complexity" evidence="7">
    <location>
        <begin position="1"/>
        <end position="23"/>
    </location>
</feature>
<evidence type="ECO:0000259" key="9">
    <source>
        <dbReference type="PROSITE" id="PS51379"/>
    </source>
</evidence>
<dbReference type="Pfam" id="PF13746">
    <property type="entry name" value="Fer4_18"/>
    <property type="match status" value="1"/>
</dbReference>
<dbReference type="PANTHER" id="PTHR30176">
    <property type="entry name" value="FERREDOXIN-TYPE PROTEIN NAPH"/>
    <property type="match status" value="1"/>
</dbReference>
<dbReference type="Pfam" id="PF12801">
    <property type="entry name" value="Fer4_5"/>
    <property type="match status" value="1"/>
</dbReference>
<dbReference type="SUPFAM" id="SSF54862">
    <property type="entry name" value="4Fe-4S ferredoxins"/>
    <property type="match status" value="1"/>
</dbReference>
<evidence type="ECO:0000313" key="11">
    <source>
        <dbReference type="Proteomes" id="UP000295129"/>
    </source>
</evidence>
<keyword evidence="3" id="KW-0479">Metal-binding</keyword>
<dbReference type="OrthoDB" id="9811700at2"/>
<name>A0A4R6DSK4_9RHOO</name>
<evidence type="ECO:0000256" key="2">
    <source>
        <dbReference type="ARBA" id="ARBA00022485"/>
    </source>
</evidence>
<evidence type="ECO:0000256" key="4">
    <source>
        <dbReference type="ARBA" id="ARBA00022982"/>
    </source>
</evidence>
<dbReference type="AlphaFoldDB" id="A0A4R6DSK4"/>
<protein>
    <submittedName>
        <fullName evidence="10">Cytochrome c oxidase accessory protein FixG</fullName>
    </submittedName>
</protein>
<evidence type="ECO:0000256" key="1">
    <source>
        <dbReference type="ARBA" id="ARBA00022448"/>
    </source>
</evidence>
<evidence type="ECO:0000256" key="7">
    <source>
        <dbReference type="SAM" id="MobiDB-lite"/>
    </source>
</evidence>
<dbReference type="PROSITE" id="PS00198">
    <property type="entry name" value="4FE4S_FER_1"/>
    <property type="match status" value="1"/>
</dbReference>
<dbReference type="InterPro" id="IPR051684">
    <property type="entry name" value="Electron_Trans/Redox"/>
</dbReference>
<dbReference type="Gene3D" id="2.60.40.10">
    <property type="entry name" value="Immunoglobulins"/>
    <property type="match status" value="1"/>
</dbReference>
<keyword evidence="4" id="KW-0249">Electron transport</keyword>
<dbReference type="PROSITE" id="PS51379">
    <property type="entry name" value="4FE4S_FER_2"/>
    <property type="match status" value="2"/>
</dbReference>
<feature type="transmembrane region" description="Helical" evidence="8">
    <location>
        <begin position="114"/>
        <end position="135"/>
    </location>
</feature>
<evidence type="ECO:0000256" key="3">
    <source>
        <dbReference type="ARBA" id="ARBA00022723"/>
    </source>
</evidence>
<dbReference type="Gene3D" id="1.10.1060.10">
    <property type="entry name" value="Alpha-helical ferredoxin"/>
    <property type="match status" value="1"/>
</dbReference>
<proteinExistence type="predicted"/>
<comment type="caution">
    <text evidence="10">The sequence shown here is derived from an EMBL/GenBank/DDBJ whole genome shotgun (WGS) entry which is preliminary data.</text>
</comment>
<dbReference type="InterPro" id="IPR014116">
    <property type="entry name" value="Cyt_c_oxidase_cbb3_FixG"/>
</dbReference>
<dbReference type="InterPro" id="IPR013783">
    <property type="entry name" value="Ig-like_fold"/>
</dbReference>
<evidence type="ECO:0000256" key="8">
    <source>
        <dbReference type="SAM" id="Phobius"/>
    </source>
</evidence>
<feature type="region of interest" description="Disordered" evidence="7">
    <location>
        <begin position="1"/>
        <end position="46"/>
    </location>
</feature>
<dbReference type="Pfam" id="PF11614">
    <property type="entry name" value="FixG_C"/>
    <property type="match status" value="1"/>
</dbReference>
<keyword evidence="8" id="KW-1133">Transmembrane helix</keyword>
<dbReference type="Proteomes" id="UP000295129">
    <property type="component" value="Unassembled WGS sequence"/>
</dbReference>
<feature type="transmembrane region" description="Helical" evidence="8">
    <location>
        <begin position="187"/>
        <end position="204"/>
    </location>
</feature>
<dbReference type="GO" id="GO:0005886">
    <property type="term" value="C:plasma membrane"/>
    <property type="evidence" value="ECO:0007669"/>
    <property type="project" value="TreeGrafter"/>
</dbReference>
<feature type="transmembrane region" description="Helical" evidence="8">
    <location>
        <begin position="224"/>
        <end position="241"/>
    </location>
</feature>
<evidence type="ECO:0000256" key="5">
    <source>
        <dbReference type="ARBA" id="ARBA00023004"/>
    </source>
</evidence>
<accession>A0A4R6DSK4</accession>
<keyword evidence="11" id="KW-1185">Reference proteome</keyword>
<keyword evidence="1" id="KW-0813">Transport</keyword>
<feature type="domain" description="4Fe-4S ferredoxin-type" evidence="9">
    <location>
        <begin position="285"/>
        <end position="313"/>
    </location>
</feature>
<dbReference type="GO" id="GO:0051539">
    <property type="term" value="F:4 iron, 4 sulfur cluster binding"/>
    <property type="evidence" value="ECO:0007669"/>
    <property type="project" value="UniProtKB-KW"/>
</dbReference>
<sequence>MSEQQRSSPSSSEASSAPLTQSSPRPPAKPLRRAKLSAVPKPEAGSPFVSEAKVYPRSISGVFQRWRWVFAWLTQIVFYGLCWLPWNGRQAVLFDLDARRFYVFDFVLWPQDTIYLAVLLVLSALALFLFTTVAGRLWCGYTCPQTVYTELFLWVERKIEGDRAKRMKLDATPWGPRKLGLKSAKHGVWLAVALWTGFTFVGYFTPIRELAVETLSFSLSGWETFWVLFYGGATYGMAGFMREQMCKYICPYAQFQFVMFDQDTLIVAYDEARGEPRGGRSKKVAAKEQGLGDCVDCSMCVQVCPTGIDIRNGLQLECIGCGACIDACDQVMDKMQYPRGLIRYSTENALKHRSSRATILRRALRPRVLIYSTVFLVALIATAWSLATRVPLKVDVQRDRAALASEADDGSIENAFRLQLINASESERHYVVSVAGLEGIHLAEALTVSVQGASTAAATVQVRVAPGAAGSGPHRIEFTVTDQADPAVTVTEDAKFWLP</sequence>
<dbReference type="InterPro" id="IPR032879">
    <property type="entry name" value="FixG_C"/>
</dbReference>